<keyword evidence="3" id="KW-0285">Flavoprotein</keyword>
<dbReference type="Gene3D" id="3.50.50.60">
    <property type="entry name" value="FAD/NAD(P)-binding domain"/>
    <property type="match status" value="1"/>
</dbReference>
<dbReference type="PANTHER" id="PTHR13847:SF286">
    <property type="entry name" value="D-AMINO ACID DEHYDROGENASE"/>
    <property type="match status" value="1"/>
</dbReference>
<accession>A0A931A6D1</accession>
<dbReference type="RefSeq" id="WP_195893205.1">
    <property type="nucleotide sequence ID" value="NZ_JADOGI010000001.1"/>
</dbReference>
<organism evidence="6 7">
    <name type="scientific">Nonomuraea cypriaca</name>
    <dbReference type="NCBI Taxonomy" id="1187855"/>
    <lineage>
        <taxon>Bacteria</taxon>
        <taxon>Bacillati</taxon>
        <taxon>Actinomycetota</taxon>
        <taxon>Actinomycetes</taxon>
        <taxon>Streptosporangiales</taxon>
        <taxon>Streptosporangiaceae</taxon>
        <taxon>Nonomuraea</taxon>
    </lineage>
</organism>
<name>A0A931A6D1_9ACTN</name>
<sequence>MDVVIGAGIAGAGCAYHLRRAGRDTVLVDAGAAGRATDAALGIVSALDDGSHGPAWGVFGARAAGYYVELAAELEELGLPDHGWARVGELIIGDEERLSATMAQAAEWGERYGDDALGVPELVGHHDVQRLWPGLRADRAVWLDRVGGVDGGRFLAALTRGFQRLGGRTVSGSAALSLRGDTVEVRVDGERLTADVVVLAAGAWSGRLLARAGLPGDWIAPQRGQLFDAHLPGSAGRPIVSTPGRNYLAAFPGDRVVFGSTREDGSGFDAVPTVGALATLTAAALGAAPLLAGAPLVGQRAGLRPRSADGLPVLGRVPVTRNLFLVTGLGHTGLTWGPYAGRVAAEQIVGGGGPADDLPAEFHAARFFGPRRSEPFAVNRQ</sequence>
<feature type="domain" description="FAD dependent oxidoreductase" evidence="5">
    <location>
        <begin position="3"/>
        <end position="346"/>
    </location>
</feature>
<evidence type="ECO:0000313" key="6">
    <source>
        <dbReference type="EMBL" id="MBF8184214.1"/>
    </source>
</evidence>
<proteinExistence type="inferred from homology"/>
<evidence type="ECO:0000256" key="1">
    <source>
        <dbReference type="ARBA" id="ARBA00001974"/>
    </source>
</evidence>
<dbReference type="AlphaFoldDB" id="A0A931A6D1"/>
<dbReference type="SUPFAM" id="SSF51905">
    <property type="entry name" value="FAD/NAD(P)-binding domain"/>
    <property type="match status" value="1"/>
</dbReference>
<dbReference type="EMBL" id="JADOGI010000001">
    <property type="protein sequence ID" value="MBF8184214.1"/>
    <property type="molecule type" value="Genomic_DNA"/>
</dbReference>
<dbReference type="Gene3D" id="3.30.9.10">
    <property type="entry name" value="D-Amino Acid Oxidase, subunit A, domain 2"/>
    <property type="match status" value="1"/>
</dbReference>
<dbReference type="SUPFAM" id="SSF54373">
    <property type="entry name" value="FAD-linked reductases, C-terminal domain"/>
    <property type="match status" value="1"/>
</dbReference>
<evidence type="ECO:0000256" key="4">
    <source>
        <dbReference type="ARBA" id="ARBA00023002"/>
    </source>
</evidence>
<keyword evidence="7" id="KW-1185">Reference proteome</keyword>
<evidence type="ECO:0000256" key="3">
    <source>
        <dbReference type="ARBA" id="ARBA00022630"/>
    </source>
</evidence>
<dbReference type="Proteomes" id="UP000605361">
    <property type="component" value="Unassembled WGS sequence"/>
</dbReference>
<dbReference type="Pfam" id="PF01266">
    <property type="entry name" value="DAO"/>
    <property type="match status" value="1"/>
</dbReference>
<dbReference type="GO" id="GO:0005737">
    <property type="term" value="C:cytoplasm"/>
    <property type="evidence" value="ECO:0007669"/>
    <property type="project" value="TreeGrafter"/>
</dbReference>
<comment type="caution">
    <text evidence="6">The sequence shown here is derived from an EMBL/GenBank/DDBJ whole genome shotgun (WGS) entry which is preliminary data.</text>
</comment>
<protein>
    <submittedName>
        <fullName evidence="6">FAD-binding oxidoreductase</fullName>
    </submittedName>
</protein>
<reference evidence="6" key="1">
    <citation type="submission" date="2020-11" db="EMBL/GenBank/DDBJ databases">
        <title>Whole-genome analyses of Nonomuraea sp. K274.</title>
        <authorList>
            <person name="Veyisoglu A."/>
        </authorList>
    </citation>
    <scope>NUCLEOTIDE SEQUENCE</scope>
    <source>
        <strain evidence="6">K274</strain>
    </source>
</reference>
<evidence type="ECO:0000313" key="7">
    <source>
        <dbReference type="Proteomes" id="UP000605361"/>
    </source>
</evidence>
<dbReference type="InterPro" id="IPR036188">
    <property type="entry name" value="FAD/NAD-bd_sf"/>
</dbReference>
<dbReference type="InterPro" id="IPR006076">
    <property type="entry name" value="FAD-dep_OxRdtase"/>
</dbReference>
<dbReference type="GO" id="GO:0016491">
    <property type="term" value="F:oxidoreductase activity"/>
    <property type="evidence" value="ECO:0007669"/>
    <property type="project" value="UniProtKB-KW"/>
</dbReference>
<gene>
    <name evidence="6" type="ORF">ITP53_00310</name>
</gene>
<evidence type="ECO:0000256" key="2">
    <source>
        <dbReference type="ARBA" id="ARBA00009410"/>
    </source>
</evidence>
<comment type="cofactor">
    <cofactor evidence="1">
        <name>FAD</name>
        <dbReference type="ChEBI" id="CHEBI:57692"/>
    </cofactor>
</comment>
<dbReference type="PANTHER" id="PTHR13847">
    <property type="entry name" value="SARCOSINE DEHYDROGENASE-RELATED"/>
    <property type="match status" value="1"/>
</dbReference>
<comment type="similarity">
    <text evidence="2">Belongs to the DadA oxidoreductase family.</text>
</comment>
<evidence type="ECO:0000259" key="5">
    <source>
        <dbReference type="Pfam" id="PF01266"/>
    </source>
</evidence>
<keyword evidence="4" id="KW-0560">Oxidoreductase</keyword>